<organism evidence="8 9">
    <name type="scientific">Pelagibius litoralis</name>
    <dbReference type="NCBI Taxonomy" id="374515"/>
    <lineage>
        <taxon>Bacteria</taxon>
        <taxon>Pseudomonadati</taxon>
        <taxon>Pseudomonadota</taxon>
        <taxon>Alphaproteobacteria</taxon>
        <taxon>Rhodospirillales</taxon>
        <taxon>Rhodovibrionaceae</taxon>
        <taxon>Pelagibius</taxon>
    </lineage>
</organism>
<accession>A0A967F2E9</accession>
<dbReference type="SUPFAM" id="SSF103473">
    <property type="entry name" value="MFS general substrate transporter"/>
    <property type="match status" value="1"/>
</dbReference>
<keyword evidence="3 6" id="KW-0812">Transmembrane</keyword>
<evidence type="ECO:0000256" key="5">
    <source>
        <dbReference type="ARBA" id="ARBA00023136"/>
    </source>
</evidence>
<comment type="caution">
    <text evidence="8">The sequence shown here is derived from an EMBL/GenBank/DDBJ whole genome shotgun (WGS) entry which is preliminary data.</text>
</comment>
<feature type="transmembrane region" description="Helical" evidence="6">
    <location>
        <begin position="351"/>
        <end position="368"/>
    </location>
</feature>
<dbReference type="Proteomes" id="UP000761264">
    <property type="component" value="Unassembled WGS sequence"/>
</dbReference>
<feature type="transmembrane region" description="Helical" evidence="6">
    <location>
        <begin position="280"/>
        <end position="296"/>
    </location>
</feature>
<reference evidence="8" key="1">
    <citation type="submission" date="2020-03" db="EMBL/GenBank/DDBJ databases">
        <title>Genome of Pelagibius litoralis DSM 21314T.</title>
        <authorList>
            <person name="Wang G."/>
        </authorList>
    </citation>
    <scope>NUCLEOTIDE SEQUENCE</scope>
    <source>
        <strain evidence="8">DSM 21314</strain>
    </source>
</reference>
<protein>
    <submittedName>
        <fullName evidence="8">MFS transporter</fullName>
    </submittedName>
</protein>
<comment type="subcellular location">
    <subcellularLocation>
        <location evidence="1">Cell membrane</location>
        <topology evidence="1">Multi-pass membrane protein</topology>
    </subcellularLocation>
</comment>
<evidence type="ECO:0000256" key="2">
    <source>
        <dbReference type="ARBA" id="ARBA00022475"/>
    </source>
</evidence>
<evidence type="ECO:0000256" key="3">
    <source>
        <dbReference type="ARBA" id="ARBA00022692"/>
    </source>
</evidence>
<feature type="domain" description="Major facilitator superfamily (MFS) profile" evidence="7">
    <location>
        <begin position="8"/>
        <end position="399"/>
    </location>
</feature>
<evidence type="ECO:0000256" key="4">
    <source>
        <dbReference type="ARBA" id="ARBA00022989"/>
    </source>
</evidence>
<dbReference type="Gene3D" id="1.20.1250.20">
    <property type="entry name" value="MFS general substrate transporter like domains"/>
    <property type="match status" value="2"/>
</dbReference>
<feature type="transmembrane region" description="Helical" evidence="6">
    <location>
        <begin position="213"/>
        <end position="232"/>
    </location>
</feature>
<feature type="transmembrane region" description="Helical" evidence="6">
    <location>
        <begin position="252"/>
        <end position="273"/>
    </location>
</feature>
<feature type="transmembrane region" description="Helical" evidence="6">
    <location>
        <begin position="136"/>
        <end position="160"/>
    </location>
</feature>
<dbReference type="PANTHER" id="PTHR43124">
    <property type="entry name" value="PURINE EFFLUX PUMP PBUE"/>
    <property type="match status" value="1"/>
</dbReference>
<proteinExistence type="predicted"/>
<keyword evidence="9" id="KW-1185">Reference proteome</keyword>
<sequence>MTQRTDSRYAVICLGLALLVFAAFSQYKLPVVLPLLLDRYAYDPVLAGGFMSVHASLGIALSIWIGRRVEDSGPLKPILFALPLMAAGTLVSLSAPQSGMTMLLGRGLEGAAFAVLAIAGAALTTSAAAPRHRALVIGLIAAWIPVGQLFAALLAPLALAGGDWSLLWQGSIALAALLTLWTWAIKRRTPSGSAAQNAQQAKSAQPWSAAQRYSLLLTAAVFMLWAGQYLAYMTWLPEYLMETLGMPVKTALWFYLVPVIFVALFNVATGFTLRSGLRPECLLLGAVILQAALWWLQPFTGGGFPGLLSLVIYGIAAGIVPTCLFALPTVLTTGPGQTARAFGGIMTGRNLGVLMGPLLLAQLVKWFGSWMASSLIFGLLTTLAAAFAALLVFAAPRVRRELLIPAGGGKAAGV</sequence>
<feature type="transmembrane region" description="Helical" evidence="6">
    <location>
        <begin position="308"/>
        <end position="331"/>
    </location>
</feature>
<feature type="transmembrane region" description="Helical" evidence="6">
    <location>
        <begin position="78"/>
        <end position="98"/>
    </location>
</feature>
<feature type="transmembrane region" description="Helical" evidence="6">
    <location>
        <begin position="110"/>
        <end position="129"/>
    </location>
</feature>
<evidence type="ECO:0000256" key="6">
    <source>
        <dbReference type="SAM" id="Phobius"/>
    </source>
</evidence>
<dbReference type="InterPro" id="IPR020846">
    <property type="entry name" value="MFS_dom"/>
</dbReference>
<gene>
    <name evidence="8" type="ORF">HBA54_24080</name>
</gene>
<dbReference type="PROSITE" id="PS50850">
    <property type="entry name" value="MFS"/>
    <property type="match status" value="1"/>
</dbReference>
<name>A0A967F2E9_9PROT</name>
<evidence type="ECO:0000313" key="8">
    <source>
        <dbReference type="EMBL" id="NIA71676.1"/>
    </source>
</evidence>
<dbReference type="CDD" id="cd06174">
    <property type="entry name" value="MFS"/>
    <property type="match status" value="1"/>
</dbReference>
<dbReference type="Pfam" id="PF07690">
    <property type="entry name" value="MFS_1"/>
    <property type="match status" value="1"/>
</dbReference>
<keyword evidence="5 6" id="KW-0472">Membrane</keyword>
<keyword evidence="2" id="KW-1003">Cell membrane</keyword>
<dbReference type="EMBL" id="JAAQPH010000025">
    <property type="protein sequence ID" value="NIA71676.1"/>
    <property type="molecule type" value="Genomic_DNA"/>
</dbReference>
<dbReference type="RefSeq" id="WP_167229608.1">
    <property type="nucleotide sequence ID" value="NZ_JAAQPH010000025.1"/>
</dbReference>
<dbReference type="GO" id="GO:0005886">
    <property type="term" value="C:plasma membrane"/>
    <property type="evidence" value="ECO:0007669"/>
    <property type="project" value="UniProtKB-SubCell"/>
</dbReference>
<feature type="transmembrane region" description="Helical" evidence="6">
    <location>
        <begin position="166"/>
        <end position="185"/>
    </location>
</feature>
<dbReference type="GO" id="GO:0022857">
    <property type="term" value="F:transmembrane transporter activity"/>
    <property type="evidence" value="ECO:0007669"/>
    <property type="project" value="InterPro"/>
</dbReference>
<feature type="transmembrane region" description="Helical" evidence="6">
    <location>
        <begin position="374"/>
        <end position="395"/>
    </location>
</feature>
<dbReference type="InterPro" id="IPR011701">
    <property type="entry name" value="MFS"/>
</dbReference>
<dbReference type="InterPro" id="IPR036259">
    <property type="entry name" value="MFS_trans_sf"/>
</dbReference>
<dbReference type="AlphaFoldDB" id="A0A967F2E9"/>
<dbReference type="InterPro" id="IPR050189">
    <property type="entry name" value="MFS_Efflux_Transporters"/>
</dbReference>
<dbReference type="PANTHER" id="PTHR43124:SF3">
    <property type="entry name" value="CHLORAMPHENICOL EFFLUX PUMP RV0191"/>
    <property type="match status" value="1"/>
</dbReference>
<feature type="transmembrane region" description="Helical" evidence="6">
    <location>
        <begin position="45"/>
        <end position="66"/>
    </location>
</feature>
<evidence type="ECO:0000259" key="7">
    <source>
        <dbReference type="PROSITE" id="PS50850"/>
    </source>
</evidence>
<keyword evidence="4 6" id="KW-1133">Transmembrane helix</keyword>
<evidence type="ECO:0000313" key="9">
    <source>
        <dbReference type="Proteomes" id="UP000761264"/>
    </source>
</evidence>
<evidence type="ECO:0000256" key="1">
    <source>
        <dbReference type="ARBA" id="ARBA00004651"/>
    </source>
</evidence>